<name>A0A382PLP6_9ZZZZ</name>
<accession>A0A382PLP6</accession>
<organism evidence="1">
    <name type="scientific">marine metagenome</name>
    <dbReference type="NCBI Taxonomy" id="408172"/>
    <lineage>
        <taxon>unclassified sequences</taxon>
        <taxon>metagenomes</taxon>
        <taxon>ecological metagenomes</taxon>
    </lineage>
</organism>
<reference evidence="1" key="1">
    <citation type="submission" date="2018-05" db="EMBL/GenBank/DDBJ databases">
        <authorList>
            <person name="Lanie J.A."/>
            <person name="Ng W.-L."/>
            <person name="Kazmierczak K.M."/>
            <person name="Andrzejewski T.M."/>
            <person name="Davidsen T.M."/>
            <person name="Wayne K.J."/>
            <person name="Tettelin H."/>
            <person name="Glass J.I."/>
            <person name="Rusch D."/>
            <person name="Podicherti R."/>
            <person name="Tsui H.-C.T."/>
            <person name="Winkler M.E."/>
        </authorList>
    </citation>
    <scope>NUCLEOTIDE SEQUENCE</scope>
</reference>
<proteinExistence type="predicted"/>
<dbReference type="EMBL" id="UINC01107933">
    <property type="protein sequence ID" value="SVC73680.1"/>
    <property type="molecule type" value="Genomic_DNA"/>
</dbReference>
<sequence length="56" mass="6185">MENKSDSATLTDDPVLGLEAEIRALKETVQVMRTEMEAMGFAKNQAIQETKLESAN</sequence>
<evidence type="ECO:0000313" key="1">
    <source>
        <dbReference type="EMBL" id="SVC73680.1"/>
    </source>
</evidence>
<feature type="non-terminal residue" evidence="1">
    <location>
        <position position="56"/>
    </location>
</feature>
<gene>
    <name evidence="1" type="ORF">METZ01_LOCUS326534</name>
</gene>
<protein>
    <submittedName>
        <fullName evidence="1">Uncharacterized protein</fullName>
    </submittedName>
</protein>
<dbReference type="AlphaFoldDB" id="A0A382PLP6"/>